<name>A0ABV6PP43_9BURK</name>
<evidence type="ECO:0000313" key="6">
    <source>
        <dbReference type="Proteomes" id="UP001589834"/>
    </source>
</evidence>
<dbReference type="Gene3D" id="3.90.1670.10">
    <property type="entry name" value="FdhE-like domain"/>
    <property type="match status" value="1"/>
</dbReference>
<feature type="domain" description="FdhE N-terminal" evidence="2">
    <location>
        <begin position="25"/>
        <end position="181"/>
    </location>
</feature>
<proteinExistence type="predicted"/>
<protein>
    <submittedName>
        <fullName evidence="5">Formate dehydrogenase accessory protein FdhE</fullName>
    </submittedName>
</protein>
<dbReference type="NCBIfam" id="TIGR01562">
    <property type="entry name" value="FdhE"/>
    <property type="match status" value="1"/>
</dbReference>
<reference evidence="5 6" key="1">
    <citation type="submission" date="2024-09" db="EMBL/GenBank/DDBJ databases">
        <authorList>
            <person name="Sun Q."/>
            <person name="Mori K."/>
        </authorList>
    </citation>
    <scope>NUCLEOTIDE SEQUENCE [LARGE SCALE GENOMIC DNA]</scope>
    <source>
        <strain evidence="5 6">NCAIM B.02336</strain>
    </source>
</reference>
<dbReference type="InterPro" id="IPR024064">
    <property type="entry name" value="FdhE-like_sf"/>
</dbReference>
<dbReference type="SUPFAM" id="SSF144020">
    <property type="entry name" value="FdhE-like"/>
    <property type="match status" value="1"/>
</dbReference>
<dbReference type="PANTHER" id="PTHR37689:SF1">
    <property type="entry name" value="PROTEIN FDHE"/>
    <property type="match status" value="1"/>
</dbReference>
<organism evidence="5 6">
    <name type="scientific">Ottowia pentelensis</name>
    <dbReference type="NCBI Taxonomy" id="511108"/>
    <lineage>
        <taxon>Bacteria</taxon>
        <taxon>Pseudomonadati</taxon>
        <taxon>Pseudomonadota</taxon>
        <taxon>Betaproteobacteria</taxon>
        <taxon>Burkholderiales</taxon>
        <taxon>Comamonadaceae</taxon>
        <taxon>Ottowia</taxon>
    </lineage>
</organism>
<comment type="caution">
    <text evidence="5">The sequence shown here is derived from an EMBL/GenBank/DDBJ whole genome shotgun (WGS) entry which is preliminary data.</text>
</comment>
<dbReference type="Pfam" id="PF24860">
    <property type="entry name" value="FdhE_C"/>
    <property type="match status" value="1"/>
</dbReference>
<dbReference type="RefSeq" id="WP_377479871.1">
    <property type="nucleotide sequence ID" value="NZ_JBHLTN010000007.1"/>
</dbReference>
<evidence type="ECO:0000259" key="4">
    <source>
        <dbReference type="Pfam" id="PF24860"/>
    </source>
</evidence>
<sequence length="333" mass="35702">MTNPITPPELPSPEQIVLRAGLADIPSFVAPQPATLFAERALRLRQQAAGHALREYLLLMAVLCEALHERARTPPAFDLPSADDIAAALQRGEPPLPSRHGPRPALWRAELRAALQQVLARLAPDNPARSAVQTVIAWPDDTLEQQADRLLAGITLGLNMATAPLLAAGLQLHWAQRAAAAAAAHPEAFAALSGRSYCPCCGSLPTASITRSGQGFKGQRYLHCSVCGSQWRMEMVHCSHCGAHEGIQYQALQPAGETGAPATRAAVEAETCEACHHYLKIVHQERDAHVEPVADDLATLTLDLLVSEAGYQRHGTNLLLLFGDSESVQPEPA</sequence>
<keyword evidence="1" id="KW-0963">Cytoplasm</keyword>
<dbReference type="InterPro" id="IPR056796">
    <property type="entry name" value="FdhE_C"/>
</dbReference>
<dbReference type="Pfam" id="PF04216">
    <property type="entry name" value="FdhE_N"/>
    <property type="match status" value="1"/>
</dbReference>
<dbReference type="PANTHER" id="PTHR37689">
    <property type="entry name" value="PROTEIN FDHE"/>
    <property type="match status" value="1"/>
</dbReference>
<dbReference type="InterPro" id="IPR056774">
    <property type="entry name" value="FdhE_N"/>
</dbReference>
<dbReference type="EMBL" id="JBHLTN010000007">
    <property type="protein sequence ID" value="MFC0591614.1"/>
    <property type="molecule type" value="Genomic_DNA"/>
</dbReference>
<evidence type="ECO:0000256" key="1">
    <source>
        <dbReference type="ARBA" id="ARBA00022490"/>
    </source>
</evidence>
<gene>
    <name evidence="5" type="primary">fdhE</name>
    <name evidence="5" type="ORF">ACFFGG_03495</name>
</gene>
<evidence type="ECO:0000313" key="5">
    <source>
        <dbReference type="EMBL" id="MFC0591614.1"/>
    </source>
</evidence>
<evidence type="ECO:0000259" key="2">
    <source>
        <dbReference type="Pfam" id="PF04216"/>
    </source>
</evidence>
<dbReference type="Pfam" id="PF24859">
    <property type="entry name" value="FdhE_central"/>
    <property type="match status" value="1"/>
</dbReference>
<keyword evidence="6" id="KW-1185">Reference proteome</keyword>
<dbReference type="InterPro" id="IPR056797">
    <property type="entry name" value="FdhE_central"/>
</dbReference>
<dbReference type="InterPro" id="IPR006452">
    <property type="entry name" value="Formate_DH_accessory"/>
</dbReference>
<dbReference type="PIRSF" id="PIRSF018296">
    <property type="entry name" value="Format_dh_formtn"/>
    <property type="match status" value="1"/>
</dbReference>
<feature type="domain" description="FdhE central" evidence="3">
    <location>
        <begin position="197"/>
        <end position="233"/>
    </location>
</feature>
<dbReference type="CDD" id="cd16341">
    <property type="entry name" value="FdhE"/>
    <property type="match status" value="1"/>
</dbReference>
<feature type="domain" description="FdhE C-terminal" evidence="4">
    <location>
        <begin position="236"/>
        <end position="320"/>
    </location>
</feature>
<evidence type="ECO:0000259" key="3">
    <source>
        <dbReference type="Pfam" id="PF24859"/>
    </source>
</evidence>
<accession>A0ABV6PP43</accession>
<dbReference type="Proteomes" id="UP001589834">
    <property type="component" value="Unassembled WGS sequence"/>
</dbReference>